<protein>
    <submittedName>
        <fullName evidence="1">MoaD/ThiS family protein</fullName>
    </submittedName>
</protein>
<dbReference type="InterPro" id="IPR016155">
    <property type="entry name" value="Mopterin_synth/thiamin_S_b"/>
</dbReference>
<dbReference type="Gene3D" id="3.10.20.30">
    <property type="match status" value="1"/>
</dbReference>
<name>A0A3A3FI45_9BURK</name>
<evidence type="ECO:0000313" key="2">
    <source>
        <dbReference type="Proteomes" id="UP000265955"/>
    </source>
</evidence>
<dbReference type="OrthoDB" id="7860782at2"/>
<evidence type="ECO:0000313" key="1">
    <source>
        <dbReference type="EMBL" id="RJF95183.1"/>
    </source>
</evidence>
<dbReference type="EMBL" id="QYUO01000002">
    <property type="protein sequence ID" value="RJF95183.1"/>
    <property type="molecule type" value="Genomic_DNA"/>
</dbReference>
<reference evidence="2" key="1">
    <citation type="submission" date="2018-09" db="EMBL/GenBank/DDBJ databases">
        <authorList>
            <person name="Zhu H."/>
        </authorList>
    </citation>
    <scope>NUCLEOTIDE SEQUENCE [LARGE SCALE GENOMIC DNA]</scope>
    <source>
        <strain evidence="2">K1R23-30</strain>
    </source>
</reference>
<proteinExistence type="predicted"/>
<sequence length="83" mass="9205">MKITFKLFATLTDYLPPERKYNAIDMEVGPDITLGELIARFNMPPKLVHLVLVNGVFVDPAQRNSRRLAEGDVVAIWPPVAGG</sequence>
<dbReference type="Pfam" id="PF02597">
    <property type="entry name" value="ThiS"/>
    <property type="match status" value="1"/>
</dbReference>
<dbReference type="CDD" id="cd17040">
    <property type="entry name" value="Ubl_MoaD_like"/>
    <property type="match status" value="1"/>
</dbReference>
<accession>A0A3A3FI45</accession>
<dbReference type="InterPro" id="IPR003749">
    <property type="entry name" value="ThiS/MoaD-like"/>
</dbReference>
<gene>
    <name evidence="1" type="ORF">D3871_17170</name>
</gene>
<dbReference type="Proteomes" id="UP000265955">
    <property type="component" value="Unassembled WGS sequence"/>
</dbReference>
<dbReference type="AlphaFoldDB" id="A0A3A3FI45"/>
<dbReference type="InterPro" id="IPR012675">
    <property type="entry name" value="Beta-grasp_dom_sf"/>
</dbReference>
<dbReference type="SUPFAM" id="SSF54285">
    <property type="entry name" value="MoaD/ThiS"/>
    <property type="match status" value="1"/>
</dbReference>
<keyword evidence="2" id="KW-1185">Reference proteome</keyword>
<dbReference type="RefSeq" id="WP_119770334.1">
    <property type="nucleotide sequence ID" value="NZ_QYUO01000002.1"/>
</dbReference>
<organism evidence="1 2">
    <name type="scientific">Noviherbaspirillum saxi</name>
    <dbReference type="NCBI Taxonomy" id="2320863"/>
    <lineage>
        <taxon>Bacteria</taxon>
        <taxon>Pseudomonadati</taxon>
        <taxon>Pseudomonadota</taxon>
        <taxon>Betaproteobacteria</taxon>
        <taxon>Burkholderiales</taxon>
        <taxon>Oxalobacteraceae</taxon>
        <taxon>Noviherbaspirillum</taxon>
    </lineage>
</organism>
<comment type="caution">
    <text evidence="1">The sequence shown here is derived from an EMBL/GenBank/DDBJ whole genome shotgun (WGS) entry which is preliminary data.</text>
</comment>